<accession>A0AAN6Y9W0</accession>
<evidence type="ECO:0000256" key="2">
    <source>
        <dbReference type="SAM" id="Phobius"/>
    </source>
</evidence>
<reference evidence="3" key="1">
    <citation type="journal article" date="2023" name="Mol. Phylogenet. Evol.">
        <title>Genome-scale phylogeny and comparative genomics of the fungal order Sordariales.</title>
        <authorList>
            <person name="Hensen N."/>
            <person name="Bonometti L."/>
            <person name="Westerberg I."/>
            <person name="Brannstrom I.O."/>
            <person name="Guillou S."/>
            <person name="Cros-Aarteil S."/>
            <person name="Calhoun S."/>
            <person name="Haridas S."/>
            <person name="Kuo A."/>
            <person name="Mondo S."/>
            <person name="Pangilinan J."/>
            <person name="Riley R."/>
            <person name="LaButti K."/>
            <person name="Andreopoulos B."/>
            <person name="Lipzen A."/>
            <person name="Chen C."/>
            <person name="Yan M."/>
            <person name="Daum C."/>
            <person name="Ng V."/>
            <person name="Clum A."/>
            <person name="Steindorff A."/>
            <person name="Ohm R.A."/>
            <person name="Martin F."/>
            <person name="Silar P."/>
            <person name="Natvig D.O."/>
            <person name="Lalanne C."/>
            <person name="Gautier V."/>
            <person name="Ament-Velasquez S.L."/>
            <person name="Kruys A."/>
            <person name="Hutchinson M.I."/>
            <person name="Powell A.J."/>
            <person name="Barry K."/>
            <person name="Miller A.N."/>
            <person name="Grigoriev I.V."/>
            <person name="Debuchy R."/>
            <person name="Gladieux P."/>
            <person name="Hiltunen Thoren M."/>
            <person name="Johannesson H."/>
        </authorList>
    </citation>
    <scope>NUCLEOTIDE SEQUENCE</scope>
    <source>
        <strain evidence="3">PSN293</strain>
    </source>
</reference>
<keyword evidence="2" id="KW-0472">Membrane</keyword>
<dbReference type="Pfam" id="PF23670">
    <property type="entry name" value="PIGBOS1"/>
    <property type="match status" value="1"/>
</dbReference>
<feature type="region of interest" description="Disordered" evidence="1">
    <location>
        <begin position="34"/>
        <end position="73"/>
    </location>
</feature>
<gene>
    <name evidence="3" type="ORF">QBC37DRAFT_422038</name>
</gene>
<keyword evidence="2" id="KW-1133">Transmembrane helix</keyword>
<sequence length="73" mass="7865">MSGRKALTVGLVLGIGILNGYYVFEPTFREHAQTRTNLDLGQESSTRGNKADPSEPTAKGAMGDGPRNNKTDR</sequence>
<reference evidence="3" key="2">
    <citation type="submission" date="2023-05" db="EMBL/GenBank/DDBJ databases">
        <authorList>
            <consortium name="Lawrence Berkeley National Laboratory"/>
            <person name="Steindorff A."/>
            <person name="Hensen N."/>
            <person name="Bonometti L."/>
            <person name="Westerberg I."/>
            <person name="Brannstrom I.O."/>
            <person name="Guillou S."/>
            <person name="Cros-Aarteil S."/>
            <person name="Calhoun S."/>
            <person name="Haridas S."/>
            <person name="Kuo A."/>
            <person name="Mondo S."/>
            <person name="Pangilinan J."/>
            <person name="Riley R."/>
            <person name="Labutti K."/>
            <person name="Andreopoulos B."/>
            <person name="Lipzen A."/>
            <person name="Chen C."/>
            <person name="Yanf M."/>
            <person name="Daum C."/>
            <person name="Ng V."/>
            <person name="Clum A."/>
            <person name="Ohm R."/>
            <person name="Martin F."/>
            <person name="Silar P."/>
            <person name="Natvig D."/>
            <person name="Lalanne C."/>
            <person name="Gautier V."/>
            <person name="Ament-Velasquez S.L."/>
            <person name="Kruys A."/>
            <person name="Hutchinson M.I."/>
            <person name="Powell A.J."/>
            <person name="Barry K."/>
            <person name="Miller A.N."/>
            <person name="Grigoriev I.V."/>
            <person name="Debuchy R."/>
            <person name="Gladieux P."/>
            <person name="Thoren M.H."/>
            <person name="Johannesson H."/>
        </authorList>
    </citation>
    <scope>NUCLEOTIDE SEQUENCE</scope>
    <source>
        <strain evidence="3">PSN293</strain>
    </source>
</reference>
<comment type="caution">
    <text evidence="3">The sequence shown here is derived from an EMBL/GenBank/DDBJ whole genome shotgun (WGS) entry which is preliminary data.</text>
</comment>
<feature type="compositionally biased region" description="Polar residues" evidence="1">
    <location>
        <begin position="34"/>
        <end position="48"/>
    </location>
</feature>
<evidence type="ECO:0000313" key="3">
    <source>
        <dbReference type="EMBL" id="KAK4214010.1"/>
    </source>
</evidence>
<name>A0AAN6Y9W0_9PEZI</name>
<dbReference type="Proteomes" id="UP001301769">
    <property type="component" value="Unassembled WGS sequence"/>
</dbReference>
<proteinExistence type="predicted"/>
<keyword evidence="4" id="KW-1185">Reference proteome</keyword>
<dbReference type="InterPro" id="IPR057394">
    <property type="entry name" value="PIGBOS1"/>
</dbReference>
<organism evidence="3 4">
    <name type="scientific">Rhypophila decipiens</name>
    <dbReference type="NCBI Taxonomy" id="261697"/>
    <lineage>
        <taxon>Eukaryota</taxon>
        <taxon>Fungi</taxon>
        <taxon>Dikarya</taxon>
        <taxon>Ascomycota</taxon>
        <taxon>Pezizomycotina</taxon>
        <taxon>Sordariomycetes</taxon>
        <taxon>Sordariomycetidae</taxon>
        <taxon>Sordariales</taxon>
        <taxon>Naviculisporaceae</taxon>
        <taxon>Rhypophila</taxon>
    </lineage>
</organism>
<keyword evidence="2" id="KW-0812">Transmembrane</keyword>
<dbReference type="AlphaFoldDB" id="A0AAN6Y9W0"/>
<evidence type="ECO:0000256" key="1">
    <source>
        <dbReference type="SAM" id="MobiDB-lite"/>
    </source>
</evidence>
<evidence type="ECO:0000313" key="4">
    <source>
        <dbReference type="Proteomes" id="UP001301769"/>
    </source>
</evidence>
<dbReference type="EMBL" id="MU858100">
    <property type="protein sequence ID" value="KAK4214010.1"/>
    <property type="molecule type" value="Genomic_DNA"/>
</dbReference>
<feature type="transmembrane region" description="Helical" evidence="2">
    <location>
        <begin position="6"/>
        <end position="24"/>
    </location>
</feature>
<protein>
    <submittedName>
        <fullName evidence="3">Uncharacterized protein</fullName>
    </submittedName>
</protein>